<dbReference type="GO" id="GO:0008270">
    <property type="term" value="F:zinc ion binding"/>
    <property type="evidence" value="ECO:0007669"/>
    <property type="project" value="UniProtKB-KW"/>
</dbReference>
<keyword evidence="1" id="KW-0479">Metal-binding</keyword>
<reference evidence="4" key="2">
    <citation type="submission" date="2015-01" db="EMBL/GenBank/DDBJ databases">
        <title>Evolutionary Origins and Diversification of the Mycorrhizal Mutualists.</title>
        <authorList>
            <consortium name="DOE Joint Genome Institute"/>
            <consortium name="Mycorrhizal Genomics Consortium"/>
            <person name="Kohler A."/>
            <person name="Kuo A."/>
            <person name="Nagy L.G."/>
            <person name="Floudas D."/>
            <person name="Copeland A."/>
            <person name="Barry K.W."/>
            <person name="Cichocki N."/>
            <person name="Veneault-Fourrey C."/>
            <person name="LaButti K."/>
            <person name="Lindquist E.A."/>
            <person name="Lipzen A."/>
            <person name="Lundell T."/>
            <person name="Morin E."/>
            <person name="Murat C."/>
            <person name="Riley R."/>
            <person name="Ohm R."/>
            <person name="Sun H."/>
            <person name="Tunlid A."/>
            <person name="Henrissat B."/>
            <person name="Grigoriev I.V."/>
            <person name="Hibbett D.S."/>
            <person name="Martin F."/>
        </authorList>
    </citation>
    <scope>NUCLEOTIDE SEQUENCE [LARGE SCALE GENOMIC DNA]</scope>
    <source>
        <strain evidence="4">Ve08.2h10</strain>
    </source>
</reference>
<evidence type="ECO:0000313" key="4">
    <source>
        <dbReference type="Proteomes" id="UP000054538"/>
    </source>
</evidence>
<dbReference type="AlphaFoldDB" id="A0A0D0DAK6"/>
<proteinExistence type="predicted"/>
<accession>A0A0D0DAK6</accession>
<dbReference type="OrthoDB" id="2687561at2759"/>
<dbReference type="InterPro" id="IPR001878">
    <property type="entry name" value="Znf_CCHC"/>
</dbReference>
<protein>
    <recommendedName>
        <fullName evidence="2">CCHC-type domain-containing protein</fullName>
    </recommendedName>
</protein>
<gene>
    <name evidence="3" type="ORF">PAXRUDRAFT_166468</name>
</gene>
<name>A0A0D0DAK6_9AGAM</name>
<evidence type="ECO:0000256" key="1">
    <source>
        <dbReference type="PROSITE-ProRule" id="PRU00047"/>
    </source>
</evidence>
<reference evidence="3 4" key="1">
    <citation type="submission" date="2014-04" db="EMBL/GenBank/DDBJ databases">
        <authorList>
            <consortium name="DOE Joint Genome Institute"/>
            <person name="Kuo A."/>
            <person name="Kohler A."/>
            <person name="Jargeat P."/>
            <person name="Nagy L.G."/>
            <person name="Floudas D."/>
            <person name="Copeland A."/>
            <person name="Barry K.W."/>
            <person name="Cichocki N."/>
            <person name="Veneault-Fourrey C."/>
            <person name="LaButti K."/>
            <person name="Lindquist E.A."/>
            <person name="Lipzen A."/>
            <person name="Lundell T."/>
            <person name="Morin E."/>
            <person name="Murat C."/>
            <person name="Sun H."/>
            <person name="Tunlid A."/>
            <person name="Henrissat B."/>
            <person name="Grigoriev I.V."/>
            <person name="Hibbett D.S."/>
            <person name="Martin F."/>
            <person name="Nordberg H.P."/>
            <person name="Cantor M.N."/>
            <person name="Hua S.X."/>
        </authorList>
    </citation>
    <scope>NUCLEOTIDE SEQUENCE [LARGE SCALE GENOMIC DNA]</scope>
    <source>
        <strain evidence="3 4">Ve08.2h10</strain>
    </source>
</reference>
<evidence type="ECO:0000313" key="3">
    <source>
        <dbReference type="EMBL" id="KIK77554.1"/>
    </source>
</evidence>
<dbReference type="EMBL" id="KN826935">
    <property type="protein sequence ID" value="KIK77554.1"/>
    <property type="molecule type" value="Genomic_DNA"/>
</dbReference>
<organism evidence="3 4">
    <name type="scientific">Paxillus rubicundulus Ve08.2h10</name>
    <dbReference type="NCBI Taxonomy" id="930991"/>
    <lineage>
        <taxon>Eukaryota</taxon>
        <taxon>Fungi</taxon>
        <taxon>Dikarya</taxon>
        <taxon>Basidiomycota</taxon>
        <taxon>Agaricomycotina</taxon>
        <taxon>Agaricomycetes</taxon>
        <taxon>Agaricomycetidae</taxon>
        <taxon>Boletales</taxon>
        <taxon>Paxilineae</taxon>
        <taxon>Paxillaceae</taxon>
        <taxon>Paxillus</taxon>
    </lineage>
</organism>
<feature type="domain" description="CCHC-type" evidence="2">
    <location>
        <begin position="260"/>
        <end position="274"/>
    </location>
</feature>
<keyword evidence="1" id="KW-0862">Zinc</keyword>
<keyword evidence="1" id="KW-0863">Zinc-finger</keyword>
<keyword evidence="4" id="KW-1185">Reference proteome</keyword>
<dbReference type="PROSITE" id="PS50158">
    <property type="entry name" value="ZF_CCHC"/>
    <property type="match status" value="1"/>
</dbReference>
<sequence length="306" mass="34249">MVEKGGQSTNQTAWSRKQHKKDSDVGINFIINAESHSGLMCQRKVFDVCFDNATADSDHCKCNSNNMQGCPQCHVMEPNICCDIHNHPAFLPYKSHISKPPRTAQRSHLPKYTKDKYDYKLEEALQDWQESKTTMVYGWASLNDYGPLLIMPNSTLDRIVDYAHHCKIQTPQDLKRETMWTDSNQFGNEVIVLIQRHGTPCPLLFASMPLRPSSVTMLMTKSIIGHATNVVTSPLLHLTSAPSTPSNNQLPPGPTKCCNKCGACGREGHNARDCVCPNHPSHGGIVDKENIGHLNMQNIYHNSELQ</sequence>
<dbReference type="HOGENOM" id="CLU_058572_0_0_1"/>
<evidence type="ECO:0000259" key="2">
    <source>
        <dbReference type="PROSITE" id="PS50158"/>
    </source>
</evidence>
<dbReference type="GO" id="GO:0003676">
    <property type="term" value="F:nucleic acid binding"/>
    <property type="evidence" value="ECO:0007669"/>
    <property type="project" value="InterPro"/>
</dbReference>
<dbReference type="InParanoid" id="A0A0D0DAK6"/>
<dbReference type="Proteomes" id="UP000054538">
    <property type="component" value="Unassembled WGS sequence"/>
</dbReference>